<evidence type="ECO:0000313" key="6">
    <source>
        <dbReference type="Proteomes" id="UP000643403"/>
    </source>
</evidence>
<evidence type="ECO:0000256" key="3">
    <source>
        <dbReference type="ARBA" id="ARBA00023098"/>
    </source>
</evidence>
<gene>
    <name evidence="5" type="ORF">GCM10008101_17100</name>
</gene>
<dbReference type="Proteomes" id="UP000643403">
    <property type="component" value="Unassembled WGS sequence"/>
</dbReference>
<evidence type="ECO:0000313" key="5">
    <source>
        <dbReference type="EMBL" id="GGZ64098.1"/>
    </source>
</evidence>
<keyword evidence="6" id="KW-1185">Reference proteome</keyword>
<protein>
    <submittedName>
        <fullName evidence="5">ACP phosphodiesterase</fullName>
    </submittedName>
</protein>
<keyword evidence="4" id="KW-0276">Fatty acid metabolism</keyword>
<evidence type="ECO:0000256" key="4">
    <source>
        <dbReference type="ARBA" id="ARBA00023160"/>
    </source>
</evidence>
<reference evidence="6" key="1">
    <citation type="journal article" date="2019" name="Int. J. Syst. Evol. Microbiol.">
        <title>The Global Catalogue of Microorganisms (GCM) 10K type strain sequencing project: providing services to taxonomists for standard genome sequencing and annotation.</title>
        <authorList>
            <consortium name="The Broad Institute Genomics Platform"/>
            <consortium name="The Broad Institute Genome Sequencing Center for Infectious Disease"/>
            <person name="Wu L."/>
            <person name="Ma J."/>
        </authorList>
    </citation>
    <scope>NUCLEOTIDE SEQUENCE [LARGE SCALE GENOMIC DNA]</scope>
    <source>
        <strain evidence="6">KCTC 22558</strain>
    </source>
</reference>
<accession>A0ABQ3C1Y2</accession>
<dbReference type="PANTHER" id="PTHR38764:SF1">
    <property type="entry name" value="ACYL CARRIER PROTEIN PHOSPHODIESTERASE"/>
    <property type="match status" value="1"/>
</dbReference>
<evidence type="ECO:0000256" key="1">
    <source>
        <dbReference type="ARBA" id="ARBA00022516"/>
    </source>
</evidence>
<name>A0ABQ3C1Y2_9GAMM</name>
<evidence type="ECO:0000256" key="2">
    <source>
        <dbReference type="ARBA" id="ARBA00022801"/>
    </source>
</evidence>
<dbReference type="RefSeq" id="WP_229790751.1">
    <property type="nucleotide sequence ID" value="NZ_BMXY01000002.1"/>
</dbReference>
<dbReference type="PIRSF" id="PIRSF011489">
    <property type="entry name" value="DUF479"/>
    <property type="match status" value="1"/>
</dbReference>
<keyword evidence="4" id="KW-0275">Fatty acid biosynthesis</keyword>
<keyword evidence="1" id="KW-0444">Lipid biosynthesis</keyword>
<keyword evidence="2" id="KW-0378">Hydrolase</keyword>
<comment type="caution">
    <text evidence="5">The sequence shown here is derived from an EMBL/GenBank/DDBJ whole genome shotgun (WGS) entry which is preliminary data.</text>
</comment>
<dbReference type="Pfam" id="PF04336">
    <property type="entry name" value="ACP_PD"/>
    <property type="match status" value="1"/>
</dbReference>
<dbReference type="PANTHER" id="PTHR38764">
    <property type="entry name" value="ACYL CARRIER PROTEIN PHOSPHODIESTERASE"/>
    <property type="match status" value="1"/>
</dbReference>
<keyword evidence="3" id="KW-0443">Lipid metabolism</keyword>
<sequence>MPMNWLAHLYLAAHDDDALLGALLGDFVRGSSGLDAWGAIAETEIRLHRRIDAFTDAHPQVQALRGGFAPGRRRYAGIVLDVHFDHLLARDWDRWRGAPAAADMPLDAFTARTYRVLQTRFDSLPPPLQAIAPRMAGDDWLGSYRERASVDRAVTRMSRRLSRDGERMVEALDDLRALDSQADRAFSLFFPALIEFARDERRRIGASRSA</sequence>
<dbReference type="InterPro" id="IPR007431">
    <property type="entry name" value="ACP_PD"/>
</dbReference>
<proteinExistence type="predicted"/>
<dbReference type="EMBL" id="BMXY01000002">
    <property type="protein sequence ID" value="GGZ64098.1"/>
    <property type="molecule type" value="Genomic_DNA"/>
</dbReference>
<organism evidence="5 6">
    <name type="scientific">Cognatilysobacter xinjiangensis</name>
    <dbReference type="NCBI Taxonomy" id="546892"/>
    <lineage>
        <taxon>Bacteria</taxon>
        <taxon>Pseudomonadati</taxon>
        <taxon>Pseudomonadota</taxon>
        <taxon>Gammaproteobacteria</taxon>
        <taxon>Lysobacterales</taxon>
        <taxon>Lysobacteraceae</taxon>
        <taxon>Cognatilysobacter</taxon>
    </lineage>
</organism>